<dbReference type="EMBL" id="LXHQ01000008">
    <property type="protein sequence ID" value="OAV28034.1"/>
    <property type="molecule type" value="Genomic_DNA"/>
</dbReference>
<evidence type="ECO:0000313" key="2">
    <source>
        <dbReference type="EMBL" id="OAV28034.1"/>
    </source>
</evidence>
<sequence>MVYKYTKADSHFMIQYKFIHQAYISVKNLNCLVVFMIFWLLVRDFYSSI</sequence>
<comment type="caution">
    <text evidence="2">The sequence shown here is derived from an EMBL/GenBank/DDBJ whole genome shotgun (WGS) entry which is preliminary data.</text>
</comment>
<evidence type="ECO:0000256" key="1">
    <source>
        <dbReference type="SAM" id="Phobius"/>
    </source>
</evidence>
<feature type="transmembrane region" description="Helical" evidence="1">
    <location>
        <begin position="21"/>
        <end position="42"/>
    </location>
</feature>
<gene>
    <name evidence="2" type="ORF">AO370_0197</name>
</gene>
<organism evidence="2 3">
    <name type="scientific">Moraxella catarrhalis</name>
    <name type="common">Branhamella catarrhalis</name>
    <dbReference type="NCBI Taxonomy" id="480"/>
    <lineage>
        <taxon>Bacteria</taxon>
        <taxon>Pseudomonadati</taxon>
        <taxon>Pseudomonadota</taxon>
        <taxon>Gammaproteobacteria</taxon>
        <taxon>Moraxellales</taxon>
        <taxon>Moraxellaceae</taxon>
        <taxon>Moraxella</taxon>
    </lineage>
</organism>
<evidence type="ECO:0000313" key="3">
    <source>
        <dbReference type="Proteomes" id="UP000078295"/>
    </source>
</evidence>
<proteinExistence type="predicted"/>
<keyword evidence="1" id="KW-0812">Transmembrane</keyword>
<name>A0AB36DS13_MORCA</name>
<protein>
    <submittedName>
        <fullName evidence="2">Uncharacterized protein</fullName>
    </submittedName>
</protein>
<keyword evidence="1" id="KW-0472">Membrane</keyword>
<dbReference type="Proteomes" id="UP000078295">
    <property type="component" value="Unassembled WGS sequence"/>
</dbReference>
<keyword evidence="1" id="KW-1133">Transmembrane helix</keyword>
<dbReference type="AlphaFoldDB" id="A0AB36DS13"/>
<reference evidence="2 3" key="1">
    <citation type="journal article" date="2016" name="Genome Biol. Evol.">
        <title>Comparative Genomic Analyses of the Moraxella catarrhalis Serosensitive and Seroresistant Lineages Demonstrate Their Independent Evolution.</title>
        <authorList>
            <person name="Earl J.P."/>
            <person name="de Vries S.P."/>
            <person name="Ahmed A."/>
            <person name="Powell E."/>
            <person name="Schultz M.P."/>
            <person name="Hermans P.W."/>
            <person name="Hill D.J."/>
            <person name="Zhou Z."/>
            <person name="Constantinidou C.I."/>
            <person name="Hu F.Z."/>
            <person name="Bootsma H.J."/>
            <person name="Ehrlich G.D."/>
        </authorList>
    </citation>
    <scope>NUCLEOTIDE SEQUENCE [LARGE SCALE GENOMIC DNA]</scope>
    <source>
        <strain evidence="2 3">F23</strain>
    </source>
</reference>
<accession>A0AB36DS13</accession>